<dbReference type="RefSeq" id="WP_205459743.1">
    <property type="nucleotide sequence ID" value="NZ_JAFHKK010000027.1"/>
</dbReference>
<organism evidence="1 2">
    <name type="scientific">Sulfurospirillum tamanense</name>
    <dbReference type="NCBI Taxonomy" id="2813362"/>
    <lineage>
        <taxon>Bacteria</taxon>
        <taxon>Pseudomonadati</taxon>
        <taxon>Campylobacterota</taxon>
        <taxon>Epsilonproteobacteria</taxon>
        <taxon>Campylobacterales</taxon>
        <taxon>Sulfurospirillaceae</taxon>
        <taxon>Sulfurospirillum</taxon>
    </lineage>
</organism>
<keyword evidence="2" id="KW-1185">Reference proteome</keyword>
<evidence type="ECO:0000313" key="2">
    <source>
        <dbReference type="Proteomes" id="UP000703590"/>
    </source>
</evidence>
<evidence type="ECO:0000313" key="1">
    <source>
        <dbReference type="EMBL" id="MBN2965197.1"/>
    </source>
</evidence>
<name>A0ABS2WU74_9BACT</name>
<comment type="caution">
    <text evidence="1">The sequence shown here is derived from an EMBL/GenBank/DDBJ whole genome shotgun (WGS) entry which is preliminary data.</text>
</comment>
<dbReference type="EMBL" id="JAFHKK010000027">
    <property type="protein sequence ID" value="MBN2965197.1"/>
    <property type="molecule type" value="Genomic_DNA"/>
</dbReference>
<gene>
    <name evidence="1" type="ORF">JWV37_10425</name>
</gene>
<dbReference type="Proteomes" id="UP000703590">
    <property type="component" value="Unassembled WGS sequence"/>
</dbReference>
<proteinExistence type="predicted"/>
<reference evidence="1 2" key="1">
    <citation type="submission" date="2021-02" db="EMBL/GenBank/DDBJ databases">
        <title>Sulfurospirillum tamanensis sp. nov.</title>
        <authorList>
            <person name="Frolova A."/>
            <person name="Merkel A."/>
            <person name="Slobodkin A."/>
        </authorList>
    </citation>
    <scope>NUCLEOTIDE SEQUENCE [LARGE SCALE GENOMIC DNA]</scope>
    <source>
        <strain evidence="1 2">T05b</strain>
    </source>
</reference>
<reference evidence="1 2" key="3">
    <citation type="submission" date="2021-02" db="EMBL/GenBank/DDBJ databases">
        <authorList>
            <person name="Merkel A.Y."/>
        </authorList>
    </citation>
    <scope>NUCLEOTIDE SEQUENCE [LARGE SCALE GENOMIC DNA]</scope>
    <source>
        <strain evidence="1 2">T05b</strain>
    </source>
</reference>
<accession>A0ABS2WU74</accession>
<reference evidence="2" key="2">
    <citation type="submission" date="2021-02" db="EMBL/GenBank/DDBJ databases">
        <title>Sulfurospirillum tamanensis sp. nov.</title>
        <authorList>
            <person name="Merkel A.Y."/>
        </authorList>
    </citation>
    <scope>NUCLEOTIDE SEQUENCE [LARGE SCALE GENOMIC DNA]</scope>
    <source>
        <strain evidence="2">T05b</strain>
    </source>
</reference>
<evidence type="ECO:0008006" key="3">
    <source>
        <dbReference type="Google" id="ProtNLM"/>
    </source>
</evidence>
<protein>
    <recommendedName>
        <fullName evidence="3">Phage gp6-like head-tail connector protein</fullName>
    </recommendedName>
</protein>
<sequence>MTIDGDVLEIDIDMELDDVMELRNFAKPRLDYIEEIAVNGEKEDVRTSALFSLLFAIKRSKPSIKIPLIDAPSLELGTFGTLNWIH</sequence>